<comment type="caution">
    <text evidence="3">The sequence shown here is derived from an EMBL/GenBank/DDBJ whole genome shotgun (WGS) entry which is preliminary data.</text>
</comment>
<accession>A0A5M6D2Z4</accession>
<name>A0A5M6D2Z4_9BACT</name>
<dbReference type="EMBL" id="VWOX01000012">
    <property type="protein sequence ID" value="KAA5540662.1"/>
    <property type="molecule type" value="Genomic_DNA"/>
</dbReference>
<keyword evidence="2" id="KW-0812">Transmembrane</keyword>
<feature type="compositionally biased region" description="Basic and acidic residues" evidence="1">
    <location>
        <begin position="119"/>
        <end position="129"/>
    </location>
</feature>
<dbReference type="RefSeq" id="WP_161604645.1">
    <property type="nucleotide sequence ID" value="NZ_VWOX01000012.1"/>
</dbReference>
<dbReference type="AlphaFoldDB" id="A0A5M6D2Z4"/>
<reference evidence="3 4" key="1">
    <citation type="submission" date="2019-08" db="EMBL/GenBank/DDBJ databases">
        <authorList>
            <person name="Dhanesh K."/>
            <person name="Kumar G."/>
            <person name="Sasikala C."/>
            <person name="Venkata Ramana C."/>
        </authorList>
    </citation>
    <scope>NUCLEOTIDE SEQUENCE [LARGE SCALE GENOMIC DNA]</scope>
    <source>
        <strain evidence="3 4">JC645</strain>
    </source>
</reference>
<keyword evidence="4" id="KW-1185">Reference proteome</keyword>
<feature type="compositionally biased region" description="Basic and acidic residues" evidence="1">
    <location>
        <begin position="88"/>
        <end position="104"/>
    </location>
</feature>
<keyword evidence="2" id="KW-0472">Membrane</keyword>
<dbReference type="Proteomes" id="UP000324479">
    <property type="component" value="Unassembled WGS sequence"/>
</dbReference>
<protein>
    <submittedName>
        <fullName evidence="3">Uncharacterized protein</fullName>
    </submittedName>
</protein>
<evidence type="ECO:0000313" key="4">
    <source>
        <dbReference type="Proteomes" id="UP000324479"/>
    </source>
</evidence>
<gene>
    <name evidence="3" type="ORF">FYK55_19915</name>
</gene>
<evidence type="ECO:0000256" key="1">
    <source>
        <dbReference type="SAM" id="MobiDB-lite"/>
    </source>
</evidence>
<proteinExistence type="predicted"/>
<evidence type="ECO:0000256" key="2">
    <source>
        <dbReference type="SAM" id="Phobius"/>
    </source>
</evidence>
<feature type="region of interest" description="Disordered" evidence="1">
    <location>
        <begin position="166"/>
        <end position="301"/>
    </location>
</feature>
<feature type="transmembrane region" description="Helical" evidence="2">
    <location>
        <begin position="134"/>
        <end position="155"/>
    </location>
</feature>
<sequence length="706" mass="73947">MACPKCHSMVQLTRPTEPAPKNAPADPQQPPVHQNVALGRDRVDSAAVTEDSIGQLPSGEHLTGGTSPGRPEAPVVAPPPVATAAPHESTDHESTDHESTDKEPSAAGLPGDANQDAGVPRDWHSEKAAKSRRWAAVVAVTLASILSATILFGVLTRDRTPAPITQAAPDVAESVPGAGDVDPAEADVDPSESNVSDASDSGDDDAAVPASESPSQETADETGASQDADAQPVASSESDDNAAETNESPTAPGKDPEQAPAESGPRLPEGLLGDNPLAGIPGLEGSPLDAGEQPDDDSATMKELPDDLRQIFSTLDLGQPQVAPTEQAPPSIDQMDLERAATSDVTPEVAVQGIDPINMRQALGISVAFDAGNEAGYPLNDLTLVLGQVSGAPIELQWVSFDIVGFPISKPVQLPRGWLSVEEILTALCDSIGATFEKRAGSIVLRPSDAALSQAVGEILDFSDLGDQAESAVTVARTLLGQGDEGDPSAVNVPAETGPQQLAVLVCDAIRRARRAPGKLPDPIFFRWAGTYEQQVDAWPLLAGGVSGPQRLQPVTLASLIRQTARLNSATCFVNWQDLAFQQRGPTDKVMPRTGDTVSAADAFDQAFEHTSLRVRTVDDGHWWVGSDASFDRFPVVVWFPQAADPARMAGQIGAILQQAGTEQGPVGGVTIDPASGRCIAVIPRFLLRQLPRLLQTPPEEQIGQN</sequence>
<feature type="region of interest" description="Disordered" evidence="1">
    <location>
        <begin position="1"/>
        <end position="131"/>
    </location>
</feature>
<keyword evidence="2" id="KW-1133">Transmembrane helix</keyword>
<organism evidence="3 4">
    <name type="scientific">Roseiconus nitratireducens</name>
    <dbReference type="NCBI Taxonomy" id="2605748"/>
    <lineage>
        <taxon>Bacteria</taxon>
        <taxon>Pseudomonadati</taxon>
        <taxon>Planctomycetota</taxon>
        <taxon>Planctomycetia</taxon>
        <taxon>Pirellulales</taxon>
        <taxon>Pirellulaceae</taxon>
        <taxon>Roseiconus</taxon>
    </lineage>
</organism>
<evidence type="ECO:0000313" key="3">
    <source>
        <dbReference type="EMBL" id="KAA5540662.1"/>
    </source>
</evidence>